<organism evidence="1">
    <name type="scientific">Podoviridae sp. ctsNK10</name>
    <dbReference type="NCBI Taxonomy" id="2826582"/>
    <lineage>
        <taxon>Viruses</taxon>
        <taxon>Duplodnaviria</taxon>
        <taxon>Heunggongvirae</taxon>
        <taxon>Uroviricota</taxon>
        <taxon>Caudoviricetes</taxon>
    </lineage>
</organism>
<sequence length="32" mass="3165">MSLIASISAVLPLIPKSYDLCVGSITPAGCSG</sequence>
<proteinExistence type="predicted"/>
<dbReference type="EMBL" id="BK015191">
    <property type="protein sequence ID" value="DAD95235.1"/>
    <property type="molecule type" value="Genomic_DNA"/>
</dbReference>
<protein>
    <submittedName>
        <fullName evidence="1">Uncharacterized protein</fullName>
    </submittedName>
</protein>
<evidence type="ECO:0000313" key="1">
    <source>
        <dbReference type="EMBL" id="DAD95235.1"/>
    </source>
</evidence>
<reference evidence="1" key="1">
    <citation type="journal article" date="2021" name="Proc. Natl. Acad. Sci. U.S.A.">
        <title>A Catalog of Tens of Thousands of Viruses from Human Metagenomes Reveals Hidden Associations with Chronic Diseases.</title>
        <authorList>
            <person name="Tisza M.J."/>
            <person name="Buck C.B."/>
        </authorList>
    </citation>
    <scope>NUCLEOTIDE SEQUENCE</scope>
    <source>
        <strain evidence="1">CtsNK10</strain>
    </source>
</reference>
<accession>A0A8S5NMD0</accession>
<name>A0A8S5NMD0_9CAUD</name>